<feature type="transmembrane region" description="Helical" evidence="1">
    <location>
        <begin position="41"/>
        <end position="61"/>
    </location>
</feature>
<gene>
    <name evidence="3" type="ORF">FF124_04780</name>
</gene>
<proteinExistence type="predicted"/>
<feature type="chain" id="PRO_5022730431" evidence="2">
    <location>
        <begin position="26"/>
        <end position="195"/>
    </location>
</feature>
<evidence type="ECO:0000256" key="2">
    <source>
        <dbReference type="SAM" id="SignalP"/>
    </source>
</evidence>
<keyword evidence="1" id="KW-0472">Membrane</keyword>
<keyword evidence="2" id="KW-0732">Signal</keyword>
<sequence>MFKRIAKSAGLSAGLLLAAAAPAFAHLNPAEHGSFMAGFSHPLFGADHILAMVAVGIWAAMIGGRAMLVVPASFVITMSIGFALALSGVSLPFVEPAILASVVGLGLLVALAVKVPTPVSAAVVAVFALFHGFAHGTELGGAGAMTFGLGFMAGTALLHAAGVGLGIGLNRFGGMTLSRLLGAATALAGLAMMAG</sequence>
<evidence type="ECO:0000256" key="1">
    <source>
        <dbReference type="SAM" id="Phobius"/>
    </source>
</evidence>
<protein>
    <submittedName>
        <fullName evidence="3">HupE/UreJ family protein</fullName>
    </submittedName>
</protein>
<comment type="caution">
    <text evidence="3">The sequence shown here is derived from an EMBL/GenBank/DDBJ whole genome shotgun (WGS) entry which is preliminary data.</text>
</comment>
<dbReference type="EMBL" id="VCLB01000002">
    <property type="protein sequence ID" value="TNB49304.1"/>
    <property type="molecule type" value="Genomic_DNA"/>
</dbReference>
<keyword evidence="1" id="KW-1133">Transmembrane helix</keyword>
<accession>A0A5C4JVM8</accession>
<feature type="transmembrane region" description="Helical" evidence="1">
    <location>
        <begin position="177"/>
        <end position="194"/>
    </location>
</feature>
<dbReference type="OrthoDB" id="9808192at2"/>
<feature type="transmembrane region" description="Helical" evidence="1">
    <location>
        <begin position="93"/>
        <end position="112"/>
    </location>
</feature>
<evidence type="ECO:0000313" key="4">
    <source>
        <dbReference type="Proteomes" id="UP000307874"/>
    </source>
</evidence>
<feature type="transmembrane region" description="Helical" evidence="1">
    <location>
        <begin position="119"/>
        <end position="136"/>
    </location>
</feature>
<dbReference type="AlphaFoldDB" id="A0A5C4JVM8"/>
<feature type="transmembrane region" description="Helical" evidence="1">
    <location>
        <begin position="142"/>
        <end position="165"/>
    </location>
</feature>
<evidence type="ECO:0000313" key="3">
    <source>
        <dbReference type="EMBL" id="TNB49304.1"/>
    </source>
</evidence>
<dbReference type="PIRSF" id="PIRSF016919">
    <property type="entry name" value="HupE_UreJ"/>
    <property type="match status" value="1"/>
</dbReference>
<reference evidence="3 4" key="1">
    <citation type="submission" date="2019-06" db="EMBL/GenBank/DDBJ databases">
        <title>Martelella lutilitoris sp. nov., isolated from a tidal mudflat.</title>
        <authorList>
            <person name="Kim Y.-J."/>
        </authorList>
    </citation>
    <scope>NUCLEOTIDE SEQUENCE [LARGE SCALE GENOMIC DNA]</scope>
    <source>
        <strain evidence="3 4">GH2-6</strain>
    </source>
</reference>
<keyword evidence="1" id="KW-0812">Transmembrane</keyword>
<name>A0A5C4JVM8_9HYPH</name>
<keyword evidence="4" id="KW-1185">Reference proteome</keyword>
<dbReference type="Pfam" id="PF04955">
    <property type="entry name" value="HupE_UreJ"/>
    <property type="match status" value="1"/>
</dbReference>
<feature type="signal peptide" evidence="2">
    <location>
        <begin position="1"/>
        <end position="25"/>
    </location>
</feature>
<organism evidence="3 4">
    <name type="scientific">Martelella lutilitoris</name>
    <dbReference type="NCBI Taxonomy" id="2583532"/>
    <lineage>
        <taxon>Bacteria</taxon>
        <taxon>Pseudomonadati</taxon>
        <taxon>Pseudomonadota</taxon>
        <taxon>Alphaproteobacteria</taxon>
        <taxon>Hyphomicrobiales</taxon>
        <taxon>Aurantimonadaceae</taxon>
        <taxon>Martelella</taxon>
    </lineage>
</organism>
<dbReference type="Proteomes" id="UP000307874">
    <property type="component" value="Unassembled WGS sequence"/>
</dbReference>
<feature type="transmembrane region" description="Helical" evidence="1">
    <location>
        <begin position="68"/>
        <end position="87"/>
    </location>
</feature>
<dbReference type="InterPro" id="IPR007038">
    <property type="entry name" value="HupE_UreJ"/>
</dbReference>